<evidence type="ECO:0000313" key="4">
    <source>
        <dbReference type="Proteomes" id="UP000825933"/>
    </source>
</evidence>
<keyword evidence="4" id="KW-1185">Reference proteome</keyword>
<reference evidence="4" key="1">
    <citation type="journal article" date="2022" name="Microbiol. Resour. Announc.">
        <title>Draft Genome Sequence of a Methanogenic Archaeon from West Spitsbergen Permafrost.</title>
        <authorList>
            <person name="Trubitsyn V."/>
            <person name="Rivkina E."/>
            <person name="Shcherbakova V."/>
        </authorList>
    </citation>
    <scope>NUCLEOTIDE SEQUENCE [LARGE SCALE GENOMIC DNA]</scope>
    <source>
        <strain evidence="4">VT</strain>
    </source>
</reference>
<protein>
    <submittedName>
        <fullName evidence="3">Ig-like domain-containing protein</fullName>
    </submittedName>
</protein>
<evidence type="ECO:0000256" key="1">
    <source>
        <dbReference type="ARBA" id="ARBA00022729"/>
    </source>
</evidence>
<dbReference type="InterPro" id="IPR032812">
    <property type="entry name" value="SbsA_Ig"/>
</dbReference>
<dbReference type="RefSeq" id="WP_223792603.1">
    <property type="nucleotide sequence ID" value="NZ_JAIOUQ010000017.1"/>
</dbReference>
<dbReference type="EMBL" id="JAIOUQ010000017">
    <property type="protein sequence ID" value="MBZ2167066.1"/>
    <property type="molecule type" value="Genomic_DNA"/>
</dbReference>
<name>A0A8T5UYR4_9EURY</name>
<evidence type="ECO:0000313" key="3">
    <source>
        <dbReference type="EMBL" id="MBZ2167066.1"/>
    </source>
</evidence>
<evidence type="ECO:0000259" key="2">
    <source>
        <dbReference type="Pfam" id="PF13205"/>
    </source>
</evidence>
<organism evidence="3 4">
    <name type="scientific">Methanobacterium spitsbergense</name>
    <dbReference type="NCBI Taxonomy" id="2874285"/>
    <lineage>
        <taxon>Archaea</taxon>
        <taxon>Methanobacteriati</taxon>
        <taxon>Methanobacteriota</taxon>
        <taxon>Methanomada group</taxon>
        <taxon>Methanobacteria</taxon>
        <taxon>Methanobacteriales</taxon>
        <taxon>Methanobacteriaceae</taxon>
        <taxon>Methanobacterium</taxon>
    </lineage>
</organism>
<feature type="domain" description="SbsA Ig-like" evidence="2">
    <location>
        <begin position="13"/>
        <end position="81"/>
    </location>
</feature>
<accession>A0A8T5UYR4</accession>
<dbReference type="AlphaFoldDB" id="A0A8T5UYR4"/>
<proteinExistence type="predicted"/>
<dbReference type="Pfam" id="PF13205">
    <property type="entry name" value="Big_5"/>
    <property type="match status" value="1"/>
</dbReference>
<dbReference type="Proteomes" id="UP000825933">
    <property type="component" value="Unassembled WGS sequence"/>
</dbReference>
<keyword evidence="1" id="KW-0732">Signal</keyword>
<sequence length="103" mass="11145">MASSNTNNLNVVVPPTVTSTSPANNTVNIATNSIVKINFNQSIKLATNSWIEFKNASGTTKPFTTTITGNTLNITPTTALQMPPNIQSLYIQTPLQTQQEHQD</sequence>
<comment type="caution">
    <text evidence="3">The sequence shown here is derived from an EMBL/GenBank/DDBJ whole genome shotgun (WGS) entry which is preliminary data.</text>
</comment>
<gene>
    <name evidence="3" type="ORF">K8N75_13555</name>
</gene>